<accession>H2YV36</accession>
<evidence type="ECO:0000256" key="5">
    <source>
        <dbReference type="ARBA" id="ARBA00022989"/>
    </source>
</evidence>
<proteinExistence type="predicted"/>
<feature type="transmembrane region" description="Helical" evidence="7">
    <location>
        <begin position="13"/>
        <end position="37"/>
    </location>
</feature>
<evidence type="ECO:0000256" key="4">
    <source>
        <dbReference type="ARBA" id="ARBA00022737"/>
    </source>
</evidence>
<dbReference type="SUPFAM" id="SSF81321">
    <property type="entry name" value="Family A G protein-coupled receptor-like"/>
    <property type="match status" value="1"/>
</dbReference>
<dbReference type="STRING" id="51511.ENSCSAVP00000009196"/>
<evidence type="ECO:0000313" key="9">
    <source>
        <dbReference type="Ensembl" id="ENSCSAVP00000009196.1"/>
    </source>
</evidence>
<feature type="transmembrane region" description="Helical" evidence="7">
    <location>
        <begin position="163"/>
        <end position="183"/>
    </location>
</feature>
<dbReference type="GO" id="GO:0008528">
    <property type="term" value="F:G protein-coupled peptide receptor activity"/>
    <property type="evidence" value="ECO:0007669"/>
    <property type="project" value="TreeGrafter"/>
</dbReference>
<keyword evidence="3 7" id="KW-0812">Transmembrane</keyword>
<dbReference type="PROSITE" id="PS50262">
    <property type="entry name" value="G_PROTEIN_RECEP_F1_2"/>
    <property type="match status" value="1"/>
</dbReference>
<dbReference type="Gene3D" id="1.20.1070.10">
    <property type="entry name" value="Rhodopsin 7-helix transmembrane proteins"/>
    <property type="match status" value="1"/>
</dbReference>
<dbReference type="GO" id="GO:0007189">
    <property type="term" value="P:adenylate cyclase-activating G protein-coupled receptor signaling pathway"/>
    <property type="evidence" value="ECO:0007669"/>
    <property type="project" value="TreeGrafter"/>
</dbReference>
<comment type="subcellular location">
    <subcellularLocation>
        <location evidence="1">Membrane</location>
    </subcellularLocation>
</comment>
<evidence type="ECO:0000256" key="3">
    <source>
        <dbReference type="ARBA" id="ARBA00022692"/>
    </source>
</evidence>
<dbReference type="InParanoid" id="H2YV36"/>
<keyword evidence="4" id="KW-0677">Repeat</keyword>
<evidence type="ECO:0000256" key="7">
    <source>
        <dbReference type="SAM" id="Phobius"/>
    </source>
</evidence>
<evidence type="ECO:0000256" key="6">
    <source>
        <dbReference type="ARBA" id="ARBA00023136"/>
    </source>
</evidence>
<feature type="transmembrane region" description="Helical" evidence="7">
    <location>
        <begin position="49"/>
        <end position="70"/>
    </location>
</feature>
<name>H2YV36_CIOSA</name>
<feature type="transmembrane region" description="Helical" evidence="7">
    <location>
        <begin position="90"/>
        <end position="115"/>
    </location>
</feature>
<dbReference type="GeneTree" id="ENSGT00940000163045"/>
<dbReference type="AlphaFoldDB" id="H2YV36"/>
<dbReference type="GO" id="GO:0005886">
    <property type="term" value="C:plasma membrane"/>
    <property type="evidence" value="ECO:0007669"/>
    <property type="project" value="TreeGrafter"/>
</dbReference>
<feature type="domain" description="G-protein coupled receptors family 1 profile" evidence="8">
    <location>
        <begin position="25"/>
        <end position="256"/>
    </location>
</feature>
<dbReference type="PANTHER" id="PTHR24372">
    <property type="entry name" value="GLYCOPROTEIN HORMONE RECEPTOR"/>
    <property type="match status" value="1"/>
</dbReference>
<protein>
    <recommendedName>
        <fullName evidence="8">G-protein coupled receptors family 1 profile domain-containing protein</fullName>
    </recommendedName>
</protein>
<organism evidence="9 10">
    <name type="scientific">Ciona savignyi</name>
    <name type="common">Pacific transparent sea squirt</name>
    <dbReference type="NCBI Taxonomy" id="51511"/>
    <lineage>
        <taxon>Eukaryota</taxon>
        <taxon>Metazoa</taxon>
        <taxon>Chordata</taxon>
        <taxon>Tunicata</taxon>
        <taxon>Ascidiacea</taxon>
        <taxon>Phlebobranchia</taxon>
        <taxon>Cionidae</taxon>
        <taxon>Ciona</taxon>
    </lineage>
</organism>
<dbReference type="InterPro" id="IPR000276">
    <property type="entry name" value="GPCR_Rhodpsn"/>
</dbReference>
<feature type="transmembrane region" description="Helical" evidence="7">
    <location>
        <begin position="195"/>
        <end position="217"/>
    </location>
</feature>
<feature type="transmembrane region" description="Helical" evidence="7">
    <location>
        <begin position="237"/>
        <end position="255"/>
    </location>
</feature>
<dbReference type="PRINTS" id="PR00237">
    <property type="entry name" value="GPCRRHODOPSN"/>
</dbReference>
<evidence type="ECO:0000313" key="10">
    <source>
        <dbReference type="Proteomes" id="UP000007875"/>
    </source>
</evidence>
<dbReference type="OMA" id="WRSSNIC"/>
<dbReference type="eggNOG" id="KOG2087">
    <property type="taxonomic scope" value="Eukaryota"/>
</dbReference>
<keyword evidence="5 7" id="KW-1133">Transmembrane helix</keyword>
<reference evidence="10" key="1">
    <citation type="submission" date="2003-08" db="EMBL/GenBank/DDBJ databases">
        <authorList>
            <person name="Birren B."/>
            <person name="Nusbaum C."/>
            <person name="Abebe A."/>
            <person name="Abouelleil A."/>
            <person name="Adekoya E."/>
            <person name="Ait-zahra M."/>
            <person name="Allen N."/>
            <person name="Allen T."/>
            <person name="An P."/>
            <person name="Anderson M."/>
            <person name="Anderson S."/>
            <person name="Arachchi H."/>
            <person name="Armbruster J."/>
            <person name="Bachantsang P."/>
            <person name="Baldwin J."/>
            <person name="Barry A."/>
            <person name="Bayul T."/>
            <person name="Blitshsteyn B."/>
            <person name="Bloom T."/>
            <person name="Blye J."/>
            <person name="Boguslavskiy L."/>
            <person name="Borowsky M."/>
            <person name="Boukhgalter B."/>
            <person name="Brunache A."/>
            <person name="Butler J."/>
            <person name="Calixte N."/>
            <person name="Calvo S."/>
            <person name="Camarata J."/>
            <person name="Campo K."/>
            <person name="Chang J."/>
            <person name="Cheshatsang Y."/>
            <person name="Citroen M."/>
            <person name="Collymore A."/>
            <person name="Considine T."/>
            <person name="Cook A."/>
            <person name="Cooke P."/>
            <person name="Corum B."/>
            <person name="Cuomo C."/>
            <person name="David R."/>
            <person name="Dawoe T."/>
            <person name="Degray S."/>
            <person name="Dodge S."/>
            <person name="Dooley K."/>
            <person name="Dorje P."/>
            <person name="Dorjee K."/>
            <person name="Dorris L."/>
            <person name="Duffey N."/>
            <person name="Dupes A."/>
            <person name="Elkins T."/>
            <person name="Engels R."/>
            <person name="Erickson J."/>
            <person name="Farina A."/>
            <person name="Faro S."/>
            <person name="Ferreira P."/>
            <person name="Fischer H."/>
            <person name="Fitzgerald M."/>
            <person name="Foley K."/>
            <person name="Gage D."/>
            <person name="Galagan J."/>
            <person name="Gearin G."/>
            <person name="Gnerre S."/>
            <person name="Gnirke A."/>
            <person name="Goyette A."/>
            <person name="Graham J."/>
            <person name="Grandbois E."/>
            <person name="Gyaltsen K."/>
            <person name="Hafez N."/>
            <person name="Hagopian D."/>
            <person name="Hagos B."/>
            <person name="Hall J."/>
            <person name="Hatcher B."/>
            <person name="Heller A."/>
            <person name="Higgins H."/>
            <person name="Honan T."/>
            <person name="Horn A."/>
            <person name="Houde N."/>
            <person name="Hughes L."/>
            <person name="Hulme W."/>
            <person name="Husby E."/>
            <person name="Iliev I."/>
            <person name="Jaffe D."/>
            <person name="Jones C."/>
            <person name="Kamal M."/>
            <person name="Kamat A."/>
            <person name="Kamvysselis M."/>
            <person name="Karlsson E."/>
            <person name="Kells C."/>
            <person name="Kieu A."/>
            <person name="Kisner P."/>
            <person name="Kodira C."/>
            <person name="Kulbokas E."/>
            <person name="Labutti K."/>
            <person name="Lama D."/>
            <person name="Landers T."/>
            <person name="Leger J."/>
            <person name="Levine S."/>
            <person name="Lewis D."/>
            <person name="Lewis T."/>
            <person name="Lindblad-toh K."/>
            <person name="Liu X."/>
            <person name="Lokyitsang T."/>
            <person name="Lokyitsang Y."/>
            <person name="Lucien O."/>
            <person name="Lui A."/>
            <person name="Ma L.J."/>
            <person name="Mabbitt R."/>
            <person name="Macdonald J."/>
            <person name="Maclean C."/>
            <person name="Major J."/>
            <person name="Manning J."/>
            <person name="Marabella R."/>
            <person name="Maru K."/>
            <person name="Matthews C."/>
            <person name="Mauceli E."/>
            <person name="Mccarthy M."/>
            <person name="Mcdonough S."/>
            <person name="Mcghee T."/>
            <person name="Meldrim J."/>
            <person name="Meneus L."/>
            <person name="Mesirov J."/>
            <person name="Mihalev A."/>
            <person name="Mihova T."/>
            <person name="Mikkelsen T."/>
            <person name="Mlenga V."/>
            <person name="Moru K."/>
            <person name="Mozes J."/>
            <person name="Mulrain L."/>
            <person name="Munson G."/>
            <person name="Naylor J."/>
            <person name="Newes C."/>
            <person name="Nguyen C."/>
            <person name="Nguyen N."/>
            <person name="Nguyen T."/>
            <person name="Nicol R."/>
            <person name="Nielsen C."/>
            <person name="Nizzari M."/>
            <person name="Norbu C."/>
            <person name="Norbu N."/>
            <person name="O'donnell P."/>
            <person name="Okoawo O."/>
            <person name="O'leary S."/>
            <person name="Omotosho B."/>
            <person name="O'neill K."/>
            <person name="Osman S."/>
            <person name="Parker S."/>
            <person name="Perrin D."/>
            <person name="Phunkhang P."/>
            <person name="Piqani B."/>
            <person name="Purcell S."/>
            <person name="Rachupka T."/>
            <person name="Ramasamy U."/>
            <person name="Rameau R."/>
            <person name="Ray V."/>
            <person name="Raymond C."/>
            <person name="Retta R."/>
            <person name="Richardson S."/>
            <person name="Rise C."/>
            <person name="Rodriguez J."/>
            <person name="Rogers J."/>
            <person name="Rogov P."/>
            <person name="Rutman M."/>
            <person name="Schupbach R."/>
            <person name="Seaman C."/>
            <person name="Settipalli S."/>
            <person name="Sharpe T."/>
            <person name="Sheridan J."/>
            <person name="Sherpa N."/>
            <person name="Shi J."/>
            <person name="Smirnov S."/>
            <person name="Smith C."/>
            <person name="Sougnez C."/>
            <person name="Spencer B."/>
            <person name="Stalker J."/>
            <person name="Stange-thomann N."/>
            <person name="Stavropoulos S."/>
            <person name="Stetson K."/>
            <person name="Stone C."/>
            <person name="Stone S."/>
            <person name="Stubbs M."/>
            <person name="Talamas J."/>
            <person name="Tchuinga P."/>
            <person name="Tenzing P."/>
            <person name="Tesfaye S."/>
            <person name="Theodore J."/>
            <person name="Thoulutsang Y."/>
            <person name="Topham K."/>
            <person name="Towey S."/>
            <person name="Tsamla T."/>
            <person name="Tsomo N."/>
            <person name="Vallee D."/>
            <person name="Vassiliev H."/>
            <person name="Venkataraman V."/>
            <person name="Vinson J."/>
            <person name="Vo A."/>
            <person name="Wade C."/>
            <person name="Wang S."/>
            <person name="Wangchuk T."/>
            <person name="Wangdi T."/>
            <person name="Whittaker C."/>
            <person name="Wilkinson J."/>
            <person name="Wu Y."/>
            <person name="Wyman D."/>
            <person name="Yadav S."/>
            <person name="Yang S."/>
            <person name="Yang X."/>
            <person name="Yeager S."/>
            <person name="Yee E."/>
            <person name="Young G."/>
            <person name="Zainoun J."/>
            <person name="Zembeck L."/>
            <person name="Zimmer A."/>
            <person name="Zody M."/>
            <person name="Lander E."/>
        </authorList>
    </citation>
    <scope>NUCLEOTIDE SEQUENCE [LARGE SCALE GENOMIC DNA]</scope>
</reference>
<dbReference type="GO" id="GO:0009755">
    <property type="term" value="P:hormone-mediated signaling pathway"/>
    <property type="evidence" value="ECO:0007669"/>
    <property type="project" value="TreeGrafter"/>
</dbReference>
<keyword evidence="2" id="KW-0433">Leucine-rich repeat</keyword>
<reference evidence="9" key="3">
    <citation type="submission" date="2025-09" db="UniProtKB">
        <authorList>
            <consortium name="Ensembl"/>
        </authorList>
    </citation>
    <scope>IDENTIFICATION</scope>
</reference>
<evidence type="ECO:0000256" key="2">
    <source>
        <dbReference type="ARBA" id="ARBA00022614"/>
    </source>
</evidence>
<evidence type="ECO:0000256" key="1">
    <source>
        <dbReference type="ARBA" id="ARBA00004370"/>
    </source>
</evidence>
<dbReference type="InterPro" id="IPR017452">
    <property type="entry name" value="GPCR_Rhodpsn_7TM"/>
</dbReference>
<dbReference type="Proteomes" id="UP000007875">
    <property type="component" value="Unassembled WGS sequence"/>
</dbReference>
<feature type="transmembrane region" description="Helical" evidence="7">
    <location>
        <begin position="136"/>
        <end position="157"/>
    </location>
</feature>
<dbReference type="Ensembl" id="ENSCSAVT00000009313.1">
    <property type="protein sequence ID" value="ENSCSAVP00000009196.1"/>
    <property type="gene ID" value="ENSCSAVG00000005419.1"/>
</dbReference>
<evidence type="ECO:0000259" key="8">
    <source>
        <dbReference type="PROSITE" id="PS50262"/>
    </source>
</evidence>
<keyword evidence="6 7" id="KW-0472">Membrane</keyword>
<dbReference type="PANTHER" id="PTHR24372:SF77">
    <property type="entry name" value="G-PROTEIN COUPLED RECEPTORS FAMILY 1 PROFILE DOMAIN-CONTAINING PROTEIN"/>
    <property type="match status" value="1"/>
</dbReference>
<dbReference type="HOGENOM" id="CLU_006130_0_1_1"/>
<sequence length="256" mass="28671">SETDLISNAVLRAIFWIMGILALCGNSVVFVTTAIKWQRSSLTPVKRGFLWFILNLSLSDALMSIYLLGISTQGALLKGNYIQNDYRWRSSNICTALGSLALLSSEACVFLMAVMTTFRLASVYFPFYMSDCSGSWYKFSTSIAWLCAAIITVIPIGQFDSGYFINAFGYFGDTSVCMPKLFVKMGDVACEYSMFLVILNLVMFMYMAICYLLIYKVSTRATTTRITGECKKLQKRIVILVVTDFCCWVPVCVMAC</sequence>
<keyword evidence="10" id="KW-1185">Reference proteome</keyword>
<reference evidence="9" key="2">
    <citation type="submission" date="2025-08" db="UniProtKB">
        <authorList>
            <consortium name="Ensembl"/>
        </authorList>
    </citation>
    <scope>IDENTIFICATION</scope>
</reference>